<dbReference type="InterPro" id="IPR025966">
    <property type="entry name" value="OppC_N"/>
</dbReference>
<comment type="subcellular location">
    <subcellularLocation>
        <location evidence="1 8">Cell membrane</location>
        <topology evidence="1 8">Multi-pass membrane protein</topology>
    </subcellularLocation>
</comment>
<feature type="transmembrane region" description="Helical" evidence="8">
    <location>
        <begin position="239"/>
        <end position="260"/>
    </location>
</feature>
<gene>
    <name evidence="10" type="ORF">KY465_05075</name>
</gene>
<keyword evidence="4" id="KW-0571">Peptide transport</keyword>
<evidence type="ECO:0000256" key="1">
    <source>
        <dbReference type="ARBA" id="ARBA00004651"/>
    </source>
</evidence>
<dbReference type="InterPro" id="IPR050366">
    <property type="entry name" value="BP-dependent_transpt_permease"/>
</dbReference>
<keyword evidence="5" id="KW-0653">Protein transport</keyword>
<evidence type="ECO:0000256" key="2">
    <source>
        <dbReference type="ARBA" id="ARBA00022448"/>
    </source>
</evidence>
<dbReference type="EMBL" id="JAHWQX010000001">
    <property type="protein sequence ID" value="MBW3096645.1"/>
    <property type="molecule type" value="Genomic_DNA"/>
</dbReference>
<accession>A0ABS6WNG9</accession>
<dbReference type="RefSeq" id="WP_219200412.1">
    <property type="nucleotide sequence ID" value="NZ_JAHWQX010000001.1"/>
</dbReference>
<evidence type="ECO:0000313" key="11">
    <source>
        <dbReference type="Proteomes" id="UP001430804"/>
    </source>
</evidence>
<dbReference type="Pfam" id="PF12911">
    <property type="entry name" value="OppC_N"/>
    <property type="match status" value="1"/>
</dbReference>
<feature type="transmembrane region" description="Helical" evidence="8">
    <location>
        <begin position="122"/>
        <end position="146"/>
    </location>
</feature>
<evidence type="ECO:0000256" key="6">
    <source>
        <dbReference type="ARBA" id="ARBA00022989"/>
    </source>
</evidence>
<comment type="caution">
    <text evidence="10">The sequence shown here is derived from an EMBL/GenBank/DDBJ whole genome shotgun (WGS) entry which is preliminary data.</text>
</comment>
<dbReference type="PANTHER" id="PTHR43386">
    <property type="entry name" value="OLIGOPEPTIDE TRANSPORT SYSTEM PERMEASE PROTEIN APPC"/>
    <property type="match status" value="1"/>
</dbReference>
<keyword evidence="7 8" id="KW-0472">Membrane</keyword>
<dbReference type="Pfam" id="PF00528">
    <property type="entry name" value="BPD_transp_1"/>
    <property type="match status" value="1"/>
</dbReference>
<dbReference type="Proteomes" id="UP001430804">
    <property type="component" value="Unassembled WGS sequence"/>
</dbReference>
<keyword evidence="3 8" id="KW-0812">Transmembrane</keyword>
<evidence type="ECO:0000256" key="8">
    <source>
        <dbReference type="RuleBase" id="RU363032"/>
    </source>
</evidence>
<evidence type="ECO:0000256" key="3">
    <source>
        <dbReference type="ARBA" id="ARBA00022692"/>
    </source>
</evidence>
<keyword evidence="2 8" id="KW-0813">Transport</keyword>
<feature type="transmembrane region" description="Helical" evidence="8">
    <location>
        <begin position="194"/>
        <end position="218"/>
    </location>
</feature>
<evidence type="ECO:0000259" key="9">
    <source>
        <dbReference type="PROSITE" id="PS50928"/>
    </source>
</evidence>
<feature type="transmembrane region" description="Helical" evidence="8">
    <location>
        <begin position="12"/>
        <end position="34"/>
    </location>
</feature>
<feature type="domain" description="ABC transmembrane type-1" evidence="9">
    <location>
        <begin position="73"/>
        <end position="261"/>
    </location>
</feature>
<dbReference type="PROSITE" id="PS50928">
    <property type="entry name" value="ABC_TM1"/>
    <property type="match status" value="1"/>
</dbReference>
<dbReference type="InterPro" id="IPR000515">
    <property type="entry name" value="MetI-like"/>
</dbReference>
<feature type="transmembrane region" description="Helical" evidence="8">
    <location>
        <begin position="75"/>
        <end position="101"/>
    </location>
</feature>
<organism evidence="10 11">
    <name type="scientific">Pseudohoeflea coraliihabitans</name>
    <dbReference type="NCBI Taxonomy" id="2860393"/>
    <lineage>
        <taxon>Bacteria</taxon>
        <taxon>Pseudomonadati</taxon>
        <taxon>Pseudomonadota</taxon>
        <taxon>Alphaproteobacteria</taxon>
        <taxon>Hyphomicrobiales</taxon>
        <taxon>Rhizobiaceae</taxon>
        <taxon>Pseudohoeflea</taxon>
    </lineage>
</organism>
<evidence type="ECO:0000256" key="7">
    <source>
        <dbReference type="ARBA" id="ARBA00023136"/>
    </source>
</evidence>
<protein>
    <submittedName>
        <fullName evidence="10">ABC transporter permease</fullName>
    </submittedName>
</protein>
<dbReference type="PANTHER" id="PTHR43386:SF1">
    <property type="entry name" value="D,D-DIPEPTIDE TRANSPORT SYSTEM PERMEASE PROTEIN DDPC-RELATED"/>
    <property type="match status" value="1"/>
</dbReference>
<sequence length="280" mass="29990">MRDFFQRFCENRGALVGLVVLTVIILVAITAPLLSPVDPWRSLGRPLQPPGGEFALGTDMLGRDVLAGILHGARISLWIGILSAVVAALIGVTMGAIAGFFGGWVDDVLVRITEFFQTIPSFIFAILLVAILTPGLTSIVVAIAVVTWPPIARLARAEFMTLRSREFVEAAVLSGVSRPRIILREVLPNAVSPLIVMGSLTVATAILTESALSFLGLGDPNRISWGYMIGAARTVFRHAWWLSVFPGLAIVLTVLAINLVGEGLNDALNPHLKGRRVGVQ</sequence>
<dbReference type="CDD" id="cd06261">
    <property type="entry name" value="TM_PBP2"/>
    <property type="match status" value="1"/>
</dbReference>
<comment type="similarity">
    <text evidence="8">Belongs to the binding-protein-dependent transport system permease family.</text>
</comment>
<evidence type="ECO:0000313" key="10">
    <source>
        <dbReference type="EMBL" id="MBW3096645.1"/>
    </source>
</evidence>
<keyword evidence="6 8" id="KW-1133">Transmembrane helix</keyword>
<proteinExistence type="inferred from homology"/>
<evidence type="ECO:0000256" key="4">
    <source>
        <dbReference type="ARBA" id="ARBA00022856"/>
    </source>
</evidence>
<keyword evidence="11" id="KW-1185">Reference proteome</keyword>
<evidence type="ECO:0000256" key="5">
    <source>
        <dbReference type="ARBA" id="ARBA00022927"/>
    </source>
</evidence>
<reference evidence="10" key="1">
    <citation type="submission" date="2021-07" db="EMBL/GenBank/DDBJ databases">
        <title>Pseudohoeflea marina sp. nov. a polyhydroxyalcanoate-producing bacterium.</title>
        <authorList>
            <person name="Zheng W."/>
            <person name="Yu S."/>
            <person name="Huang Y."/>
        </authorList>
    </citation>
    <scope>NUCLEOTIDE SEQUENCE</scope>
    <source>
        <strain evidence="10">DP4N28-3</strain>
    </source>
</reference>
<name>A0ABS6WNG9_9HYPH</name>